<evidence type="ECO:0000256" key="1">
    <source>
        <dbReference type="SAM" id="MobiDB-lite"/>
    </source>
</evidence>
<keyword evidence="3" id="KW-1185">Reference proteome</keyword>
<name>W9QCU4_9ROSA</name>
<sequence>MTDIARLERRLKRRSVANSYFGKKSNRNALTVVENNQAKEMPELVEYRNSVSSSTYEHGDYDCYDDQNQDPHYNMFLNNVKKDGQSYALVVSQKNDVPDLLKYEIVDLVGDDECGAAAPEAIEAPPEAIESYPVNRKIKGIRILRWLSCGENVEIPDSSTSFSSIRDAWSPRTLRYRARNSRKGEISGTSDGGVSKRRKVRSAGRNVGRETTVRSGLEGNCLIEYEFDREGDDECGAEAPEAIEAPPEAIKSYPVNRKIKGIRILRWLSCGENVEIPDSSTSFSSIRDAWSPRTLRYRARNSRKGEISGTSDGGVSKRRKVCSAGRNVGRETGVRSGLEGNCLIEYEFDREGDDECGAEAPEAIEAPPEAIESYPVNRKIKGIRILRSLSRRENTEIPDSSTSFSSIRDAWSPRTLRYHARNSRKGEISGTSDGGVSKRRKVCSAGRNVGRETSVRSGLEGNCLIEYEFDREGDADDDVLSERRKSRLPRRRAGKEHRGPKSSGTSLRSGSENTQLVENEFDHDNDEDDDDVAEEYIRCPSSGYGGIGSEGNCSEQHLSDHEGEFEDDYIRCQSSGYRGIGSKGNFSEQHLSDHEGEFDEEYIKILNSGYLRTCSEGNFSAQRQNDDVLEDFSTYLDSVECRDPARGGTNRQSNRRPRSKVSHLVERECDWEDFFDDADQEYLRFLHQLDKDGEASTYKIDDSPERSNKVEECESDVEIIEMDKDPYRGGTTPFVSSKQQEQIDVDDYSLAEDPSMACSQFKKGLMEDLKRPYDSRELETLKENVSRRNPVLRDRVMRKSTKSYPMEHKRGKSYLDLYSDFAKELDQVKNDNLKSLNLLRGFFYWLKHLTQDKGFMPWRDPSCLEVRREIGCEQFM</sequence>
<feature type="compositionally biased region" description="Basic residues" evidence="1">
    <location>
        <begin position="484"/>
        <end position="500"/>
    </location>
</feature>
<feature type="region of interest" description="Disordered" evidence="1">
    <location>
        <begin position="422"/>
        <end position="455"/>
    </location>
</feature>
<dbReference type="AlphaFoldDB" id="W9QCU4"/>
<dbReference type="Proteomes" id="UP000030645">
    <property type="component" value="Unassembled WGS sequence"/>
</dbReference>
<accession>W9QCU4</accession>
<evidence type="ECO:0000313" key="2">
    <source>
        <dbReference type="EMBL" id="EXB28447.1"/>
    </source>
</evidence>
<dbReference type="STRING" id="981085.W9QCU4"/>
<gene>
    <name evidence="2" type="ORF">L484_003830</name>
</gene>
<protein>
    <submittedName>
        <fullName evidence="2">Uncharacterized protein</fullName>
    </submittedName>
</protein>
<dbReference type="PANTHER" id="PTHR34194">
    <property type="entry name" value="F14J8.16 PROTEIN"/>
    <property type="match status" value="1"/>
</dbReference>
<proteinExistence type="predicted"/>
<feature type="region of interest" description="Disordered" evidence="1">
    <location>
        <begin position="180"/>
        <end position="210"/>
    </location>
</feature>
<feature type="compositionally biased region" description="Polar residues" evidence="1">
    <location>
        <begin position="502"/>
        <end position="513"/>
    </location>
</feature>
<evidence type="ECO:0000313" key="3">
    <source>
        <dbReference type="Proteomes" id="UP000030645"/>
    </source>
</evidence>
<dbReference type="PANTHER" id="PTHR34194:SF2">
    <property type="entry name" value="F14J8.16 PROTEIN"/>
    <property type="match status" value="1"/>
</dbReference>
<dbReference type="eggNOG" id="ENOG502S39P">
    <property type="taxonomic scope" value="Eukaryota"/>
</dbReference>
<dbReference type="EMBL" id="KE343382">
    <property type="protein sequence ID" value="EXB28447.1"/>
    <property type="molecule type" value="Genomic_DNA"/>
</dbReference>
<reference evidence="3" key="1">
    <citation type="submission" date="2013-01" db="EMBL/GenBank/DDBJ databases">
        <title>Draft Genome Sequence of a Mulberry Tree, Morus notabilis C.K. Schneid.</title>
        <authorList>
            <person name="He N."/>
            <person name="Zhao S."/>
        </authorList>
    </citation>
    <scope>NUCLEOTIDE SEQUENCE</scope>
</reference>
<organism evidence="2 3">
    <name type="scientific">Morus notabilis</name>
    <dbReference type="NCBI Taxonomy" id="981085"/>
    <lineage>
        <taxon>Eukaryota</taxon>
        <taxon>Viridiplantae</taxon>
        <taxon>Streptophyta</taxon>
        <taxon>Embryophyta</taxon>
        <taxon>Tracheophyta</taxon>
        <taxon>Spermatophyta</taxon>
        <taxon>Magnoliopsida</taxon>
        <taxon>eudicotyledons</taxon>
        <taxon>Gunneridae</taxon>
        <taxon>Pentapetalae</taxon>
        <taxon>rosids</taxon>
        <taxon>fabids</taxon>
        <taxon>Rosales</taxon>
        <taxon>Moraceae</taxon>
        <taxon>Moreae</taxon>
        <taxon>Morus</taxon>
    </lineage>
</organism>
<feature type="region of interest" description="Disordered" evidence="1">
    <location>
        <begin position="475"/>
        <end position="513"/>
    </location>
</feature>
<feature type="region of interest" description="Disordered" evidence="1">
    <location>
        <begin position="640"/>
        <end position="659"/>
    </location>
</feature>